<proteinExistence type="predicted"/>
<keyword evidence="2" id="KW-1185">Reference proteome</keyword>
<dbReference type="RefSeq" id="WP_183341220.1">
    <property type="nucleotide sequence ID" value="NZ_JACHNU010000002.1"/>
</dbReference>
<protein>
    <submittedName>
        <fullName evidence="1">Uncharacterized protein</fullName>
    </submittedName>
</protein>
<reference evidence="1 2" key="1">
    <citation type="submission" date="2020-08" db="EMBL/GenBank/DDBJ databases">
        <title>Genomic Encyclopedia of Archaeal and Bacterial Type Strains, Phase II (KMG-II): from individual species to whole genera.</title>
        <authorList>
            <person name="Goeker M."/>
        </authorList>
    </citation>
    <scope>NUCLEOTIDE SEQUENCE [LARGE SCALE GENOMIC DNA]</scope>
    <source>
        <strain evidence="1 2">DSM 23288</strain>
    </source>
</reference>
<sequence length="99" mass="11146">MKNSWIFRAQDSMKKVLRRCVAGTVWGGVIGAALDAGRQLLARTDALKRNARRIRKIATVSGPNAARKRQHYLKRMFRDLNGVMKAARSISTFGVFTRV</sequence>
<name>A0A840ID77_9ACTN</name>
<dbReference type="AlphaFoldDB" id="A0A840ID77"/>
<evidence type="ECO:0000313" key="1">
    <source>
        <dbReference type="EMBL" id="MBB4662201.1"/>
    </source>
</evidence>
<accession>A0A840ID77</accession>
<comment type="caution">
    <text evidence="1">The sequence shown here is derived from an EMBL/GenBank/DDBJ whole genome shotgun (WGS) entry which is preliminary data.</text>
</comment>
<organism evidence="1 2">
    <name type="scientific">Conexibacter arvalis</name>
    <dbReference type="NCBI Taxonomy" id="912552"/>
    <lineage>
        <taxon>Bacteria</taxon>
        <taxon>Bacillati</taxon>
        <taxon>Actinomycetota</taxon>
        <taxon>Thermoleophilia</taxon>
        <taxon>Solirubrobacterales</taxon>
        <taxon>Conexibacteraceae</taxon>
        <taxon>Conexibacter</taxon>
    </lineage>
</organism>
<evidence type="ECO:0000313" key="2">
    <source>
        <dbReference type="Proteomes" id="UP000585272"/>
    </source>
</evidence>
<dbReference type="EMBL" id="JACHNU010000002">
    <property type="protein sequence ID" value="MBB4662201.1"/>
    <property type="molecule type" value="Genomic_DNA"/>
</dbReference>
<dbReference type="Proteomes" id="UP000585272">
    <property type="component" value="Unassembled WGS sequence"/>
</dbReference>
<gene>
    <name evidence="1" type="ORF">BDZ31_001787</name>
</gene>